<gene>
    <name evidence="2" type="ORF">ABB37_02144</name>
</gene>
<evidence type="ECO:0000256" key="1">
    <source>
        <dbReference type="SAM" id="MobiDB-lite"/>
    </source>
</evidence>
<reference evidence="2 3" key="1">
    <citation type="submission" date="2015-07" db="EMBL/GenBank/DDBJ databases">
        <title>High-quality genome of monoxenous trypanosomatid Leptomonas pyrrhocoris.</title>
        <authorList>
            <person name="Flegontov P."/>
            <person name="Butenko A."/>
            <person name="Firsov S."/>
            <person name="Vlcek C."/>
            <person name="Logacheva M.D."/>
            <person name="Field M."/>
            <person name="Filatov D."/>
            <person name="Flegontova O."/>
            <person name="Gerasimov E."/>
            <person name="Jackson A.P."/>
            <person name="Kelly S."/>
            <person name="Opperdoes F."/>
            <person name="O'Reilly A."/>
            <person name="Votypka J."/>
            <person name="Yurchenko V."/>
            <person name="Lukes J."/>
        </authorList>
    </citation>
    <scope>NUCLEOTIDE SEQUENCE [LARGE SCALE GENOMIC DNA]</scope>
    <source>
        <strain evidence="2">H10</strain>
    </source>
</reference>
<feature type="region of interest" description="Disordered" evidence="1">
    <location>
        <begin position="132"/>
        <end position="157"/>
    </location>
</feature>
<dbReference type="Proteomes" id="UP000037923">
    <property type="component" value="Unassembled WGS sequence"/>
</dbReference>
<sequence length="985" mass="99201">MSWGGFGNYSGYASAYANRGGSFPSSSSSPNYSRGGYRGGAGVGSHGYGGGGYGGYGAGGSSYGSGVNSSVSASLGYGAAGYGSSSSTAASLGTGTARIAVIGATQAAFTNWWAMHAAGFQVSVVVGVDDVKGSGSERQATGAQVRGEEEEARRASAETARAFAVRCTEFYHLPRKATAASPPTPTAPPARTTTTSGTTTSPAKQGATDAPPPPAAEPAKKEVVEVRVKISDESADEPAPTGAATTTATTTTSTAAAATARTASAHLTPQPGTADGKGDVNSGPCITATAWSYFLKPFFDATKTNTEDKDGGVDAAPSPTAAGGSSRWSTWSRSQDNTSNSNAAAAAAAATTPLIDEVEVIYVTSIPRSSNDAEAHNGNGDNRDESGVRAALVWLIGKGKHLVVDCALSSDTLAACAAAAATVTRGKPAMQCVLLYRGGGVRVGWSPAAMTQLRTALAVRRGTGQASKTSNVKLEKPALESTAGAAPAKTMTPAVSAAASAKAKPTEADDPFSVFELMDSVGAGAFGGALKEAESHGHNGSRRTSINATAVNTEATRKEESASAAAGTKQAEEKPKCRSASQIATSIALGAEGGVAGALQQLRFTVCGSGISCGGGCEVPCAASLGVMDTFGWDAVAWVLHLLDWTPPDMVQGRVVRRATANSAPLCVEAEFYYGIDGTAEADEETDAEGDKERDGDEGGPRVARPRYLRVLLHIGAGDAVRADTGAAEPGPGVFQQCVRAVGTTAVVTVDHPLLPPPSLASTTLGSATENRSSSPPPSSAGLAASPYKATFTTRVTGVGAAAATAAATTPLLPAVPGIAYSYVTATQDVPPGSHQRVRKEQTVVLPSTEGEPCAEARLWQHVRAQLNVTSSTVTSYASSLAGTGGMGTGGGYQTYGSRYATRGRYGANIGLGGAGGYYGRGRGGSAGYGGGRFGAAAASTSPTVAVKTELTAPEAAALDVQRAWLVQVVVERVLASAESNGAHV</sequence>
<feature type="compositionally biased region" description="Low complexity" evidence="1">
    <location>
        <begin position="239"/>
        <end position="265"/>
    </location>
</feature>
<dbReference type="GeneID" id="26902439"/>
<name>A0A0M9G7A8_LEPPY</name>
<evidence type="ECO:0000313" key="3">
    <source>
        <dbReference type="Proteomes" id="UP000037923"/>
    </source>
</evidence>
<organism evidence="2 3">
    <name type="scientific">Leptomonas pyrrhocoris</name>
    <name type="common">Firebug parasite</name>
    <dbReference type="NCBI Taxonomy" id="157538"/>
    <lineage>
        <taxon>Eukaryota</taxon>
        <taxon>Discoba</taxon>
        <taxon>Euglenozoa</taxon>
        <taxon>Kinetoplastea</taxon>
        <taxon>Metakinetoplastina</taxon>
        <taxon>Trypanosomatida</taxon>
        <taxon>Trypanosomatidae</taxon>
        <taxon>Leishmaniinae</taxon>
        <taxon>Leptomonas</taxon>
    </lineage>
</organism>
<evidence type="ECO:0000313" key="2">
    <source>
        <dbReference type="EMBL" id="KPA84007.1"/>
    </source>
</evidence>
<feature type="region of interest" description="Disordered" evidence="1">
    <location>
        <begin position="679"/>
        <end position="703"/>
    </location>
</feature>
<accession>A0A0M9G7A8</accession>
<feature type="compositionally biased region" description="Low complexity" evidence="1">
    <location>
        <begin position="315"/>
        <end position="344"/>
    </location>
</feature>
<dbReference type="VEuPathDB" id="TriTrypDB:LpyrH10_03_2950"/>
<feature type="region of interest" description="Disordered" evidence="1">
    <location>
        <begin position="532"/>
        <end position="577"/>
    </location>
</feature>
<feature type="region of interest" description="Disordered" evidence="1">
    <location>
        <begin position="176"/>
        <end position="280"/>
    </location>
</feature>
<dbReference type="EMBL" id="LGTL01000003">
    <property type="protein sequence ID" value="KPA84007.1"/>
    <property type="molecule type" value="Genomic_DNA"/>
</dbReference>
<feature type="compositionally biased region" description="Low complexity" evidence="1">
    <location>
        <begin position="189"/>
        <end position="203"/>
    </location>
</feature>
<dbReference type="OMA" id="LLDWTCP"/>
<proteinExistence type="predicted"/>
<feature type="compositionally biased region" description="Basic and acidic residues" evidence="1">
    <location>
        <begin position="689"/>
        <end position="700"/>
    </location>
</feature>
<feature type="compositionally biased region" description="Polar residues" evidence="1">
    <location>
        <begin position="542"/>
        <end position="554"/>
    </location>
</feature>
<dbReference type="RefSeq" id="XP_015662446.1">
    <property type="nucleotide sequence ID" value="XM_015798968.1"/>
</dbReference>
<feature type="region of interest" description="Disordered" evidence="1">
    <location>
        <begin position="307"/>
        <end position="344"/>
    </location>
</feature>
<feature type="region of interest" description="Disordered" evidence="1">
    <location>
        <begin position="751"/>
        <end position="785"/>
    </location>
</feature>
<feature type="compositionally biased region" description="Basic and acidic residues" evidence="1">
    <location>
        <begin position="218"/>
        <end position="232"/>
    </location>
</feature>
<protein>
    <submittedName>
        <fullName evidence="2">Uncharacterized protein</fullName>
    </submittedName>
</protein>
<keyword evidence="3" id="KW-1185">Reference proteome</keyword>
<comment type="caution">
    <text evidence="2">The sequence shown here is derived from an EMBL/GenBank/DDBJ whole genome shotgun (WGS) entry which is preliminary data.</text>
</comment>
<feature type="region of interest" description="Disordered" evidence="1">
    <location>
        <begin position="461"/>
        <end position="486"/>
    </location>
</feature>
<dbReference type="OrthoDB" id="267115at2759"/>
<dbReference type="AlphaFoldDB" id="A0A0M9G7A8"/>